<sequence>MYIISLKLEKNFIVATVHKKTPHSFECGVSIITAKYARYHTLISTSTPLGSSNFIRASTVLEEEE</sequence>
<gene>
    <name evidence="1" type="ORF">LX74_02978</name>
</gene>
<dbReference type="EMBL" id="VNHK01000010">
    <property type="protein sequence ID" value="TYO89400.1"/>
    <property type="molecule type" value="Genomic_DNA"/>
</dbReference>
<protein>
    <submittedName>
        <fullName evidence="1">Uncharacterized protein</fullName>
    </submittedName>
</protein>
<comment type="caution">
    <text evidence="1">The sequence shown here is derived from an EMBL/GenBank/DDBJ whole genome shotgun (WGS) entry which is preliminary data.</text>
</comment>
<name>A0ABY3NDJ7_ELIMR</name>
<reference evidence="1 2" key="1">
    <citation type="submission" date="2019-07" db="EMBL/GenBank/DDBJ databases">
        <title>Genomic Encyclopedia of Archaeal and Bacterial Type Strains, Phase II (KMG-II): from individual species to whole genera.</title>
        <authorList>
            <person name="Goeker M."/>
        </authorList>
    </citation>
    <scope>NUCLEOTIDE SEQUENCE [LARGE SCALE GENOMIC DNA]</scope>
    <source>
        <strain evidence="1 2">DSM 14571</strain>
    </source>
</reference>
<dbReference type="Proteomes" id="UP000324513">
    <property type="component" value="Unassembled WGS sequence"/>
</dbReference>
<accession>A0ABY3NDJ7</accession>
<organism evidence="1 2">
    <name type="scientific">Elizabethkingia miricola</name>
    <name type="common">Chryseobacterium miricola</name>
    <dbReference type="NCBI Taxonomy" id="172045"/>
    <lineage>
        <taxon>Bacteria</taxon>
        <taxon>Pseudomonadati</taxon>
        <taxon>Bacteroidota</taxon>
        <taxon>Flavobacteriia</taxon>
        <taxon>Flavobacteriales</taxon>
        <taxon>Weeksellaceae</taxon>
        <taxon>Elizabethkingia</taxon>
    </lineage>
</organism>
<evidence type="ECO:0000313" key="1">
    <source>
        <dbReference type="EMBL" id="TYO89400.1"/>
    </source>
</evidence>
<proteinExistence type="predicted"/>
<evidence type="ECO:0000313" key="2">
    <source>
        <dbReference type="Proteomes" id="UP000324513"/>
    </source>
</evidence>
<keyword evidence="2" id="KW-1185">Reference proteome</keyword>